<evidence type="ECO:0000256" key="7">
    <source>
        <dbReference type="SAM" id="Phobius"/>
    </source>
</evidence>
<protein>
    <submittedName>
        <fullName evidence="9">Predicted permease</fullName>
    </submittedName>
</protein>
<feature type="transmembrane region" description="Helical" evidence="7">
    <location>
        <begin position="317"/>
        <end position="344"/>
    </location>
</feature>
<feature type="transmembrane region" description="Helical" evidence="7">
    <location>
        <begin position="476"/>
        <end position="495"/>
    </location>
</feature>
<evidence type="ECO:0000259" key="8">
    <source>
        <dbReference type="Pfam" id="PF02687"/>
    </source>
</evidence>
<dbReference type="PANTHER" id="PTHR30287:SF1">
    <property type="entry name" value="INNER MEMBRANE PROTEIN"/>
    <property type="match status" value="1"/>
</dbReference>
<dbReference type="GeneID" id="28543466"/>
<dbReference type="Pfam" id="PF02687">
    <property type="entry name" value="FtsX"/>
    <property type="match status" value="2"/>
</dbReference>
<organism evidence="9 10">
    <name type="scientific">Aliivibrio wodanis</name>
    <dbReference type="NCBI Taxonomy" id="80852"/>
    <lineage>
        <taxon>Bacteria</taxon>
        <taxon>Pseudomonadati</taxon>
        <taxon>Pseudomonadota</taxon>
        <taxon>Gammaproteobacteria</taxon>
        <taxon>Vibrionales</taxon>
        <taxon>Vibrionaceae</taxon>
        <taxon>Aliivibrio</taxon>
    </lineage>
</organism>
<accession>A0A090IBC3</accession>
<dbReference type="HOGENOM" id="CLU_009475_2_0_6"/>
<reference evidence="10" key="1">
    <citation type="submission" date="2014-09" db="EMBL/GenBank/DDBJ databases">
        <authorList>
            <person name="Hjerde E."/>
        </authorList>
    </citation>
    <scope>NUCLEOTIDE SEQUENCE [LARGE SCALE GENOMIC DNA]</scope>
    <source>
        <strain evidence="10">06/09/139</strain>
    </source>
</reference>
<keyword evidence="4 7" id="KW-1133">Transmembrane helix</keyword>
<dbReference type="EMBL" id="LN554847">
    <property type="protein sequence ID" value="CED57822.1"/>
    <property type="molecule type" value="Genomic_DNA"/>
</dbReference>
<dbReference type="GO" id="GO:0005886">
    <property type="term" value="C:plasma membrane"/>
    <property type="evidence" value="ECO:0007669"/>
    <property type="project" value="UniProtKB-SubCell"/>
</dbReference>
<dbReference type="OrthoDB" id="5292592at2"/>
<proteinExistence type="predicted"/>
<feature type="transmembrane region" description="Helical" evidence="7">
    <location>
        <begin position="795"/>
        <end position="817"/>
    </location>
</feature>
<dbReference type="InterPro" id="IPR003838">
    <property type="entry name" value="ABC3_permease_C"/>
</dbReference>
<evidence type="ECO:0000256" key="4">
    <source>
        <dbReference type="ARBA" id="ARBA00022989"/>
    </source>
</evidence>
<dbReference type="PATRIC" id="fig|80852.17.peg.4014"/>
<evidence type="ECO:0000256" key="1">
    <source>
        <dbReference type="ARBA" id="ARBA00004651"/>
    </source>
</evidence>
<dbReference type="KEGG" id="awd:AWOD_II_1208"/>
<feature type="transmembrane region" description="Helical" evidence="7">
    <location>
        <begin position="364"/>
        <end position="384"/>
    </location>
</feature>
<keyword evidence="10" id="KW-1185">Reference proteome</keyword>
<evidence type="ECO:0000256" key="3">
    <source>
        <dbReference type="ARBA" id="ARBA00022692"/>
    </source>
</evidence>
<keyword evidence="3 7" id="KW-0812">Transmembrane</keyword>
<gene>
    <name evidence="9" type="ORF">AWOD_II_1208</name>
</gene>
<evidence type="ECO:0000313" key="9">
    <source>
        <dbReference type="EMBL" id="CED57822.1"/>
    </source>
</evidence>
<feature type="transmembrane region" description="Helical" evidence="7">
    <location>
        <begin position="707"/>
        <end position="728"/>
    </location>
</feature>
<dbReference type="STRING" id="80852.AWOD_II_1208"/>
<evidence type="ECO:0000313" key="10">
    <source>
        <dbReference type="Proteomes" id="UP000032427"/>
    </source>
</evidence>
<feature type="transmembrane region" description="Helical" evidence="7">
    <location>
        <begin position="270"/>
        <end position="296"/>
    </location>
</feature>
<dbReference type="InterPro" id="IPR038766">
    <property type="entry name" value="Membrane_comp_ABC_pdt"/>
</dbReference>
<feature type="transmembrane region" description="Helical" evidence="7">
    <location>
        <begin position="41"/>
        <end position="63"/>
    </location>
</feature>
<feature type="transmembrane region" description="Helical" evidence="7">
    <location>
        <begin position="428"/>
        <end position="455"/>
    </location>
</feature>
<keyword evidence="5 7" id="KW-0472">Membrane</keyword>
<evidence type="ECO:0000256" key="6">
    <source>
        <dbReference type="SAM" id="MobiDB-lite"/>
    </source>
</evidence>
<feature type="transmembrane region" description="Helical" evidence="7">
    <location>
        <begin position="405"/>
        <end position="422"/>
    </location>
</feature>
<feature type="transmembrane region" description="Helical" evidence="7">
    <location>
        <begin position="760"/>
        <end position="783"/>
    </location>
</feature>
<sequence length="825" mass="91239">MSEQSVRPNPSGNNLPSGSEVSSGKKMIFRWSWREIWQGQLWPVMAALTLIVSCVVALSALAIRVEKVMTDQGRSMMAADLVFRSANPTPEFILQQAHDQNLVLSSQVRFQTMAFSDTGMQLVSVKSVESNYPLRGELLLNGADNQIHNQVKSGEVWIAERLLSLLELSIGDVIAIGDAELPISGVIESEPELAFNPFRTMPSVFIHQSDLDKTGAIQLGSRVQYRTLFKGEDSAISLLQSDYELQAGERWISEETQGRTADLMQKAKQYLSLTILMVILMASVTLVLTCQHYATSRANTVAMLKSMGASKQWLKRWLLSQVGLMFFTGVVAGSLIGLGLELLLRIPLAGILPENLPSYGWQPFAFGSVVALFIGLPALGIPLLRLLDTPAIAVLQSQMTAPSKKGLWLIAVPVVAFLFMYGNNSLVWMVSVGLVVLFVLLAGISYGLVHLFGRFKWGAAMTLALSRIKRSPKNSMMQLAALSGSLMLVAVIWLVRTDLLGDWQQTLPPDAPNVFAMNIAPYEQQEYLQALDNEKLDRSDGYPIIRGRLTEINGESTKEKMKGEGQGSDALRREINFTWRDELPVHNQVTAGAWTKENGVSVEQDVANDLGIEIGDTLSFSVNSQPFSAVVNSIRIVDWQSMKPNFYFIFTPDVIADLPATWLVSFKIDDNENTLLNQLARDYPTVSLLDFRTMGGKIQAMLAQITWSLSVLAGLGVVSGVLLIFTLLRLSLYQRQREITLYRTLGASRQRISQTLWSEYGVMALAAGFVAVMGAEVIVFSLVKWGFKLEPTLHIGMWIVLPLLAMIIVFMSLVSVIKQLLKPLK</sequence>
<name>A0A090IBC3_9GAMM</name>
<dbReference type="PANTHER" id="PTHR30287">
    <property type="entry name" value="MEMBRANE COMPONENT OF PREDICTED ABC SUPERFAMILY METABOLITE UPTAKE TRANSPORTER"/>
    <property type="match status" value="1"/>
</dbReference>
<dbReference type="AlphaFoldDB" id="A0A090IBC3"/>
<evidence type="ECO:0000256" key="5">
    <source>
        <dbReference type="ARBA" id="ARBA00023136"/>
    </source>
</evidence>
<comment type="subcellular location">
    <subcellularLocation>
        <location evidence="1">Cell membrane</location>
        <topology evidence="1">Multi-pass membrane protein</topology>
    </subcellularLocation>
</comment>
<feature type="domain" description="ABC3 transporter permease C-terminal" evidence="8">
    <location>
        <begin position="711"/>
        <end position="821"/>
    </location>
</feature>
<feature type="domain" description="ABC3 transporter permease C-terminal" evidence="8">
    <location>
        <begin position="274"/>
        <end position="387"/>
    </location>
</feature>
<feature type="region of interest" description="Disordered" evidence="6">
    <location>
        <begin position="1"/>
        <end position="22"/>
    </location>
</feature>
<evidence type="ECO:0000256" key="2">
    <source>
        <dbReference type="ARBA" id="ARBA00022475"/>
    </source>
</evidence>
<dbReference type="Proteomes" id="UP000032427">
    <property type="component" value="Chromosome 2"/>
</dbReference>
<keyword evidence="2" id="KW-1003">Cell membrane</keyword>